<dbReference type="OrthoDB" id="521329at2759"/>
<feature type="region of interest" description="Disordered" evidence="1">
    <location>
        <begin position="563"/>
        <end position="586"/>
    </location>
</feature>
<organism evidence="2 3">
    <name type="scientific">Chlorella vulgaris</name>
    <name type="common">Green alga</name>
    <dbReference type="NCBI Taxonomy" id="3077"/>
    <lineage>
        <taxon>Eukaryota</taxon>
        <taxon>Viridiplantae</taxon>
        <taxon>Chlorophyta</taxon>
        <taxon>core chlorophytes</taxon>
        <taxon>Trebouxiophyceae</taxon>
        <taxon>Chlorellales</taxon>
        <taxon>Chlorellaceae</taxon>
        <taxon>Chlorella clade</taxon>
        <taxon>Chlorella</taxon>
    </lineage>
</organism>
<evidence type="ECO:0000256" key="1">
    <source>
        <dbReference type="SAM" id="MobiDB-lite"/>
    </source>
</evidence>
<feature type="region of interest" description="Disordered" evidence="1">
    <location>
        <begin position="125"/>
        <end position="182"/>
    </location>
</feature>
<dbReference type="AlphaFoldDB" id="A0A9D4U1F3"/>
<name>A0A9D4U1F3_CHLVU</name>
<keyword evidence="3" id="KW-1185">Reference proteome</keyword>
<feature type="compositionally biased region" description="Low complexity" evidence="1">
    <location>
        <begin position="790"/>
        <end position="804"/>
    </location>
</feature>
<sequence>MGSEGGGSRGTSTMSWWQHQCDGWWSKGLTAASSECAYPALGMPVRVFEALMGRQPLDGGRDVLPITSAGRTYLLAYSSCTSSKQLKGLEFKAWVADSGARPGDSIALKRQGQQVVVKCVPAPPACSEEQPTAIRSPVAQQVARSLSRDGPAEDEQQEEQHERANECQQPQPQQQQSDQLSFAPKRTPSIAAALANSSPLDRSVRGAVELPKTVGGQPLWKLEFRRLGLNARLRVSERRQAAVAADLILSWRRALNDLHAGPVTNAHLNVPEAGYKDDRLLVQQLRQIANPSQMKLFLQAVLPRDQPGARERGEQQAVEGFADVPLEVKQEEGEEEEEEEAAAEEEQEGDAEAGEEEDGVDAEADNQPGLECELPFEPQPCTSITTGLQMPCGAEGRALGVLPNGLRWHVWISWMKGKACLSLGSKHTAAVAADVVYMWRQTCGNTLQKALAVRALNVPAAGYDTDEVLLDQLREIGSAKQMKQFLQAVLPLSALPTQQQQQHATAGECEAVGTAAAAADTSMAEAPLIGSRKRKQREPDREINHVLQRSHVQLLPANEVVGRQAQLPQQQQQQQQQEKTKPEHASRRYFWGPKLRPSDASCAPLLVLEVKQADGTSALYLPKPQLRIECQGSAIIPPERMVRHLELQCLKQEALGPPALLPATAFECGLLRDQGCMHPKGSRTCFLLLSAVGQALTGPYALGAEAQAGIQELLRSGTQALLPFDGPHDTPAQLPAPPMLQQGRREAVPSANAMAPAAAAAGTGSERLAHLRELAVHEQANGVGVPPISPQGRQGAQQPRQEQPVAAPALDPQQSSPGARSAGFSGAAQAEPGRLEACASKFAKRMEQKALAAFEETADDMSSSSMRLCLRRLLLVPANKGNETLREVEREWQTYPPALQQNLHETAFLVAVDRSWAHLEEGLRLELQTAG</sequence>
<feature type="region of interest" description="Disordered" evidence="1">
    <location>
        <begin position="781"/>
        <end position="830"/>
    </location>
</feature>
<comment type="caution">
    <text evidence="2">The sequence shown here is derived from an EMBL/GenBank/DDBJ whole genome shotgun (WGS) entry which is preliminary data.</text>
</comment>
<dbReference type="Proteomes" id="UP001055712">
    <property type="component" value="Unassembled WGS sequence"/>
</dbReference>
<feature type="compositionally biased region" description="Low complexity" evidence="1">
    <location>
        <begin position="564"/>
        <end position="577"/>
    </location>
</feature>
<evidence type="ECO:0000313" key="3">
    <source>
        <dbReference type="Proteomes" id="UP001055712"/>
    </source>
</evidence>
<protein>
    <submittedName>
        <fullName evidence="2">Uncharacterized protein</fullName>
    </submittedName>
</protein>
<proteinExistence type="predicted"/>
<evidence type="ECO:0000313" key="2">
    <source>
        <dbReference type="EMBL" id="KAI3438871.1"/>
    </source>
</evidence>
<gene>
    <name evidence="2" type="ORF">D9Q98_001287</name>
</gene>
<feature type="region of interest" description="Disordered" evidence="1">
    <location>
        <begin position="307"/>
        <end position="376"/>
    </location>
</feature>
<reference evidence="2" key="2">
    <citation type="submission" date="2020-11" db="EMBL/GenBank/DDBJ databases">
        <authorList>
            <person name="Cecchin M."/>
            <person name="Marcolungo L."/>
            <person name="Rossato M."/>
            <person name="Girolomoni L."/>
            <person name="Cosentino E."/>
            <person name="Cuine S."/>
            <person name="Li-Beisson Y."/>
            <person name="Delledonne M."/>
            <person name="Ballottari M."/>
        </authorList>
    </citation>
    <scope>NUCLEOTIDE SEQUENCE</scope>
    <source>
        <strain evidence="2">211/11P</strain>
        <tissue evidence="2">Whole cell</tissue>
    </source>
</reference>
<accession>A0A9D4U1F3</accession>
<dbReference type="EMBL" id="SIDB01000001">
    <property type="protein sequence ID" value="KAI3438871.1"/>
    <property type="molecule type" value="Genomic_DNA"/>
</dbReference>
<reference evidence="2" key="1">
    <citation type="journal article" date="2019" name="Plant J.">
        <title>Chlorella vulgaris genome assembly and annotation reveals the molecular basis for metabolic acclimation to high light conditions.</title>
        <authorList>
            <person name="Cecchin M."/>
            <person name="Marcolungo L."/>
            <person name="Rossato M."/>
            <person name="Girolomoni L."/>
            <person name="Cosentino E."/>
            <person name="Cuine S."/>
            <person name="Li-Beisson Y."/>
            <person name="Delledonne M."/>
            <person name="Ballottari M."/>
        </authorList>
    </citation>
    <scope>NUCLEOTIDE SEQUENCE</scope>
    <source>
        <strain evidence="2">211/11P</strain>
    </source>
</reference>
<feature type="compositionally biased region" description="Acidic residues" evidence="1">
    <location>
        <begin position="332"/>
        <end position="364"/>
    </location>
</feature>